<keyword evidence="2" id="KW-1185">Reference proteome</keyword>
<protein>
    <submittedName>
        <fullName evidence="1">Uncharacterized protein</fullName>
    </submittedName>
</protein>
<reference evidence="1" key="1">
    <citation type="submission" date="2020-04" db="EMBL/GenBank/DDBJ databases">
        <authorList>
            <person name="Alioto T."/>
            <person name="Alioto T."/>
            <person name="Gomez Garrido J."/>
        </authorList>
    </citation>
    <scope>NUCLEOTIDE SEQUENCE</scope>
    <source>
        <strain evidence="1">A484AB</strain>
    </source>
</reference>
<sequence>LSRTYRLDWQIQRATKQGELKYFILPLAGELSVIADGMIPTVALSVVSWVSVE</sequence>
<dbReference type="Proteomes" id="UP001152795">
    <property type="component" value="Unassembled WGS sequence"/>
</dbReference>
<feature type="non-terminal residue" evidence="1">
    <location>
        <position position="1"/>
    </location>
</feature>
<dbReference type="AlphaFoldDB" id="A0A6S7IZW9"/>
<evidence type="ECO:0000313" key="2">
    <source>
        <dbReference type="Proteomes" id="UP001152795"/>
    </source>
</evidence>
<dbReference type="EMBL" id="CACRXK020012250">
    <property type="protein sequence ID" value="CAB4022980.1"/>
    <property type="molecule type" value="Genomic_DNA"/>
</dbReference>
<name>A0A6S7IZW9_PARCT</name>
<evidence type="ECO:0000313" key="1">
    <source>
        <dbReference type="EMBL" id="CAB4022980.1"/>
    </source>
</evidence>
<proteinExistence type="predicted"/>
<comment type="caution">
    <text evidence="1">The sequence shown here is derived from an EMBL/GenBank/DDBJ whole genome shotgun (WGS) entry which is preliminary data.</text>
</comment>
<organism evidence="1 2">
    <name type="scientific">Paramuricea clavata</name>
    <name type="common">Red gorgonian</name>
    <name type="synonym">Violescent sea-whip</name>
    <dbReference type="NCBI Taxonomy" id="317549"/>
    <lineage>
        <taxon>Eukaryota</taxon>
        <taxon>Metazoa</taxon>
        <taxon>Cnidaria</taxon>
        <taxon>Anthozoa</taxon>
        <taxon>Octocorallia</taxon>
        <taxon>Malacalcyonacea</taxon>
        <taxon>Plexauridae</taxon>
        <taxon>Paramuricea</taxon>
    </lineage>
</organism>
<accession>A0A6S7IZW9</accession>
<gene>
    <name evidence="1" type="ORF">PACLA_8A086281</name>
</gene>